<dbReference type="AlphaFoldDB" id="A0A2C6K6W2"/>
<dbReference type="GeneID" id="94428720"/>
<dbReference type="RefSeq" id="XP_067922517.1">
    <property type="nucleotide sequence ID" value="XM_068065509.1"/>
</dbReference>
<evidence type="ECO:0000313" key="1">
    <source>
        <dbReference type="EMBL" id="PHJ20831.1"/>
    </source>
</evidence>
<keyword evidence="2" id="KW-1185">Reference proteome</keyword>
<organism evidence="1 2">
    <name type="scientific">Cystoisospora suis</name>
    <dbReference type="NCBI Taxonomy" id="483139"/>
    <lineage>
        <taxon>Eukaryota</taxon>
        <taxon>Sar</taxon>
        <taxon>Alveolata</taxon>
        <taxon>Apicomplexa</taxon>
        <taxon>Conoidasida</taxon>
        <taxon>Coccidia</taxon>
        <taxon>Eucoccidiorida</taxon>
        <taxon>Eimeriorina</taxon>
        <taxon>Sarcocystidae</taxon>
        <taxon>Cystoisospora</taxon>
    </lineage>
</organism>
<accession>A0A2C6K6W2</accession>
<dbReference type="Proteomes" id="UP000221165">
    <property type="component" value="Unassembled WGS sequence"/>
</dbReference>
<name>A0A2C6K6W2_9APIC</name>
<gene>
    <name evidence="1" type="ORF">CSUI_005333</name>
</gene>
<dbReference type="VEuPathDB" id="ToxoDB:CSUI_005333"/>
<evidence type="ECO:0000313" key="2">
    <source>
        <dbReference type="Proteomes" id="UP000221165"/>
    </source>
</evidence>
<dbReference type="EMBL" id="MIGC01002578">
    <property type="protein sequence ID" value="PHJ20831.1"/>
    <property type="molecule type" value="Genomic_DNA"/>
</dbReference>
<sequence length="52" mass="5620">MNRQKGDSSNGNDGRDSCSPTCLVKSLLLLPSRPLLTSFLSFPLLLLLLLSS</sequence>
<reference evidence="1 2" key="1">
    <citation type="journal article" date="2017" name="Int. J. Parasitol.">
        <title>The genome of the protozoan parasite Cystoisospora suis and a reverse vaccinology approach to identify vaccine candidates.</title>
        <authorList>
            <person name="Palmieri N."/>
            <person name="Shrestha A."/>
            <person name="Ruttkowski B."/>
            <person name="Beck T."/>
            <person name="Vogl C."/>
            <person name="Tomley F."/>
            <person name="Blake D.P."/>
            <person name="Joachim A."/>
        </authorList>
    </citation>
    <scope>NUCLEOTIDE SEQUENCE [LARGE SCALE GENOMIC DNA]</scope>
    <source>
        <strain evidence="1 2">Wien I</strain>
    </source>
</reference>
<proteinExistence type="predicted"/>
<comment type="caution">
    <text evidence="1">The sequence shown here is derived from an EMBL/GenBank/DDBJ whole genome shotgun (WGS) entry which is preliminary data.</text>
</comment>
<protein>
    <submittedName>
        <fullName evidence="1">Uncharacterized protein</fullName>
    </submittedName>
</protein>